<keyword evidence="3" id="KW-0238">DNA-binding</keyword>
<protein>
    <submittedName>
        <fullName evidence="6">LysR family transcriptional regulator</fullName>
    </submittedName>
</protein>
<dbReference type="InterPro" id="IPR005119">
    <property type="entry name" value="LysR_subst-bd"/>
</dbReference>
<keyword evidence="4" id="KW-0804">Transcription</keyword>
<name>A0A9X9WX27_9PROT</name>
<evidence type="ECO:0000313" key="6">
    <source>
        <dbReference type="EMBL" id="MBR0671706.1"/>
    </source>
</evidence>
<dbReference type="PANTHER" id="PTHR30427">
    <property type="entry name" value="TRANSCRIPTIONAL ACTIVATOR PROTEIN LYSR"/>
    <property type="match status" value="1"/>
</dbReference>
<dbReference type="GO" id="GO:0010628">
    <property type="term" value="P:positive regulation of gene expression"/>
    <property type="evidence" value="ECO:0007669"/>
    <property type="project" value="TreeGrafter"/>
</dbReference>
<dbReference type="PROSITE" id="PS50931">
    <property type="entry name" value="HTH_LYSR"/>
    <property type="match status" value="1"/>
</dbReference>
<dbReference type="InterPro" id="IPR000847">
    <property type="entry name" value="LysR_HTH_N"/>
</dbReference>
<evidence type="ECO:0000256" key="3">
    <source>
        <dbReference type="ARBA" id="ARBA00023125"/>
    </source>
</evidence>
<evidence type="ECO:0000259" key="5">
    <source>
        <dbReference type="PROSITE" id="PS50931"/>
    </source>
</evidence>
<reference evidence="6" key="1">
    <citation type="submission" date="2020-01" db="EMBL/GenBank/DDBJ databases">
        <authorList>
            <person name="Rat A."/>
        </authorList>
    </citation>
    <scope>NUCLEOTIDE SEQUENCE</scope>
    <source>
        <strain evidence="6">LMG 31231</strain>
    </source>
</reference>
<organism evidence="6 7">
    <name type="scientific">Neoroseomonas soli</name>
    <dbReference type="NCBI Taxonomy" id="1081025"/>
    <lineage>
        <taxon>Bacteria</taxon>
        <taxon>Pseudomonadati</taxon>
        <taxon>Pseudomonadota</taxon>
        <taxon>Alphaproteobacteria</taxon>
        <taxon>Acetobacterales</taxon>
        <taxon>Acetobacteraceae</taxon>
        <taxon>Neoroseomonas</taxon>
    </lineage>
</organism>
<dbReference type="GO" id="GO:0043565">
    <property type="term" value="F:sequence-specific DNA binding"/>
    <property type="evidence" value="ECO:0007669"/>
    <property type="project" value="TreeGrafter"/>
</dbReference>
<gene>
    <name evidence="6" type="ORF">GXW76_11030</name>
</gene>
<dbReference type="GO" id="GO:0009089">
    <property type="term" value="P:lysine biosynthetic process via diaminopimelate"/>
    <property type="evidence" value="ECO:0007669"/>
    <property type="project" value="TreeGrafter"/>
</dbReference>
<evidence type="ECO:0000256" key="2">
    <source>
        <dbReference type="ARBA" id="ARBA00023015"/>
    </source>
</evidence>
<evidence type="ECO:0000313" key="7">
    <source>
        <dbReference type="Proteomes" id="UP001138751"/>
    </source>
</evidence>
<proteinExistence type="inferred from homology"/>
<dbReference type="RefSeq" id="WP_211862083.1">
    <property type="nucleotide sequence ID" value="NZ_JAAEDM010000024.1"/>
</dbReference>
<comment type="similarity">
    <text evidence="1">Belongs to the LysR transcriptional regulatory family.</text>
</comment>
<feature type="domain" description="HTH lysR-type" evidence="5">
    <location>
        <begin position="6"/>
        <end position="63"/>
    </location>
</feature>
<dbReference type="Gene3D" id="1.10.10.10">
    <property type="entry name" value="Winged helix-like DNA-binding domain superfamily/Winged helix DNA-binding domain"/>
    <property type="match status" value="1"/>
</dbReference>
<dbReference type="InterPro" id="IPR036390">
    <property type="entry name" value="WH_DNA-bd_sf"/>
</dbReference>
<dbReference type="PANTHER" id="PTHR30427:SF1">
    <property type="entry name" value="TRANSCRIPTIONAL ACTIVATOR PROTEIN LYSR"/>
    <property type="match status" value="1"/>
</dbReference>
<dbReference type="EMBL" id="JAAEDM010000024">
    <property type="protein sequence ID" value="MBR0671706.1"/>
    <property type="molecule type" value="Genomic_DNA"/>
</dbReference>
<reference evidence="6" key="2">
    <citation type="journal article" date="2021" name="Syst. Appl. Microbiol.">
        <title>Roseomonas hellenica sp. nov., isolated from roots of wild-growing Alkanna tinctoria.</title>
        <authorList>
            <person name="Rat A."/>
            <person name="Naranjo H.D."/>
            <person name="Lebbe L."/>
            <person name="Cnockaert M."/>
            <person name="Krigas N."/>
            <person name="Grigoriadou K."/>
            <person name="Maloupa E."/>
            <person name="Willems A."/>
        </authorList>
    </citation>
    <scope>NUCLEOTIDE SEQUENCE</scope>
    <source>
        <strain evidence="6">LMG 31231</strain>
    </source>
</reference>
<dbReference type="Pfam" id="PF00126">
    <property type="entry name" value="HTH_1"/>
    <property type="match status" value="1"/>
</dbReference>
<keyword evidence="7" id="KW-1185">Reference proteome</keyword>
<dbReference type="SUPFAM" id="SSF46785">
    <property type="entry name" value="Winged helix' DNA-binding domain"/>
    <property type="match status" value="1"/>
</dbReference>
<evidence type="ECO:0000256" key="4">
    <source>
        <dbReference type="ARBA" id="ARBA00023163"/>
    </source>
</evidence>
<dbReference type="InterPro" id="IPR036388">
    <property type="entry name" value="WH-like_DNA-bd_sf"/>
</dbReference>
<dbReference type="Pfam" id="PF03466">
    <property type="entry name" value="LysR_substrate"/>
    <property type="match status" value="1"/>
</dbReference>
<dbReference type="Gene3D" id="3.40.190.10">
    <property type="entry name" value="Periplasmic binding protein-like II"/>
    <property type="match status" value="2"/>
</dbReference>
<dbReference type="AlphaFoldDB" id="A0A9X9WX27"/>
<dbReference type="GO" id="GO:0003700">
    <property type="term" value="F:DNA-binding transcription factor activity"/>
    <property type="evidence" value="ECO:0007669"/>
    <property type="project" value="InterPro"/>
</dbReference>
<comment type="caution">
    <text evidence="6">The sequence shown here is derived from an EMBL/GenBank/DDBJ whole genome shotgun (WGS) entry which is preliminary data.</text>
</comment>
<keyword evidence="2" id="KW-0805">Transcription regulation</keyword>
<sequence>MPIKSLEFRHLEAFRAIMRTGTVTGAGAMLGVSQPAVSRLLAQTEKLAGFPLFERVRGRLVPTATAQALHEETERIFTGIEEVSALAARLRAQSPRRIVIGSLPTLTLSLLPSAVAAWRAAGRRETLSIHSRAAGAVVGLVTSRQADLGIASGVPRIPGLRANLLIRTRAWCVMHAGHRLAKKTVVHAADLNGEAFIALSREEGRQALIEEAVRGSGAQLAETVECRMTAGAVAMAVAGVGITIADAFAVDGYLDRGLVLRPFEPAVTFDYRLIWLEEIRDDFGRAALAQSMRSAARVLVERVNASAAAR</sequence>
<evidence type="ECO:0000256" key="1">
    <source>
        <dbReference type="ARBA" id="ARBA00009437"/>
    </source>
</evidence>
<dbReference type="SUPFAM" id="SSF53850">
    <property type="entry name" value="Periplasmic binding protein-like II"/>
    <property type="match status" value="1"/>
</dbReference>
<dbReference type="Proteomes" id="UP001138751">
    <property type="component" value="Unassembled WGS sequence"/>
</dbReference>
<accession>A0A9X9WX27</accession>